<dbReference type="EMBL" id="DYDO01000009">
    <property type="protein sequence ID" value="DBA18204.1"/>
    <property type="molecule type" value="Genomic_DNA"/>
</dbReference>
<evidence type="ECO:0000256" key="13">
    <source>
        <dbReference type="ARBA" id="ARBA00023284"/>
    </source>
</evidence>
<dbReference type="InterPro" id="IPR011899">
    <property type="entry name" value="Glutaredoxin_euk/vir"/>
</dbReference>
<keyword evidence="5" id="KW-0479">Metal-binding</keyword>
<comment type="function">
    <text evidence="14">Glutathione-dependent oxidoreductase that facilitates the maintenance of mitochondrial redox homeostasis upon induction of apoptosis by oxidative stress. Involved in response to hydrogen peroxide and regulation of apoptosis caused by oxidative stress. Acts as a very efficient catalyst of monothiol reactions because of its high affinity for protein glutathione-mixed disulfides. Can receive electrons not only from glutathione (GSH), but also from thioredoxin reductase supporting both monothiol and dithiol reactions. Efficiently catalyzes both glutathionylation and deglutathionylation of mitochondrial complex I, which in turn regulates the superoxide production by the complex. Overexpression decreases the susceptibility to apoptosis and prevents loss of cardiolipin and cytochrome c release.</text>
</comment>
<evidence type="ECO:0000256" key="12">
    <source>
        <dbReference type="ARBA" id="ARBA00023206"/>
    </source>
</evidence>
<keyword evidence="13" id="KW-0676">Redox-active center</keyword>
<dbReference type="Proteomes" id="UP001181693">
    <property type="component" value="Unassembled WGS sequence"/>
</dbReference>
<name>A0AAV2ZUV1_PYXAD</name>
<dbReference type="NCBIfam" id="TIGR02180">
    <property type="entry name" value="GRX_euk"/>
    <property type="match status" value="1"/>
</dbReference>
<dbReference type="PANTHER" id="PTHR46679">
    <property type="match status" value="1"/>
</dbReference>
<dbReference type="PRINTS" id="PR00160">
    <property type="entry name" value="GLUTAREDOXIN"/>
</dbReference>
<evidence type="ECO:0000313" key="19">
    <source>
        <dbReference type="Proteomes" id="UP001181693"/>
    </source>
</evidence>
<dbReference type="Pfam" id="PF00462">
    <property type="entry name" value="Glutaredoxin"/>
    <property type="match status" value="1"/>
</dbReference>
<dbReference type="InterPro" id="IPR002109">
    <property type="entry name" value="Glutaredoxin"/>
</dbReference>
<evidence type="ECO:0000256" key="2">
    <source>
        <dbReference type="ARBA" id="ARBA00007787"/>
    </source>
</evidence>
<sequence>MRVLPALYCHLFRKNCLLKSREASFHFQEKRLTRSFVKRMGNSNSNSANLQNSNAVKTIEEVISNNCVVIFSKTSCPYCTMAKRAFDEINVNYKTIELDRIEDGSHLQSALHEMTGARTVPRVFVNGTCIGGGSETRKLNEEGKLLQLVQQCNLTSARS</sequence>
<evidence type="ECO:0000256" key="7">
    <source>
        <dbReference type="ARBA" id="ARBA00022982"/>
    </source>
</evidence>
<dbReference type="PROSITE" id="PS51354">
    <property type="entry name" value="GLUTAREDOXIN_2"/>
    <property type="match status" value="1"/>
</dbReference>
<dbReference type="InterPro" id="IPR014025">
    <property type="entry name" value="Glutaredoxin_subgr"/>
</dbReference>
<keyword evidence="10" id="KW-0496">Mitochondrion</keyword>
<comment type="subcellular location">
    <subcellularLocation>
        <location evidence="1">Mitochondrion</location>
    </subcellularLocation>
</comment>
<feature type="domain" description="Glutaredoxin" evidence="17">
    <location>
        <begin position="68"/>
        <end position="130"/>
    </location>
</feature>
<dbReference type="GO" id="GO:0005739">
    <property type="term" value="C:mitochondrion"/>
    <property type="evidence" value="ECO:0007669"/>
    <property type="project" value="UniProtKB-SubCell"/>
</dbReference>
<dbReference type="GO" id="GO:0015035">
    <property type="term" value="F:protein-disulfide reductase activity"/>
    <property type="evidence" value="ECO:0007669"/>
    <property type="project" value="TreeGrafter"/>
</dbReference>
<organism evidence="18 19">
    <name type="scientific">Pyxicephalus adspersus</name>
    <name type="common">African bullfrog</name>
    <dbReference type="NCBI Taxonomy" id="30357"/>
    <lineage>
        <taxon>Eukaryota</taxon>
        <taxon>Metazoa</taxon>
        <taxon>Chordata</taxon>
        <taxon>Craniata</taxon>
        <taxon>Vertebrata</taxon>
        <taxon>Euteleostomi</taxon>
        <taxon>Amphibia</taxon>
        <taxon>Batrachia</taxon>
        <taxon>Anura</taxon>
        <taxon>Neobatrachia</taxon>
        <taxon>Ranoidea</taxon>
        <taxon>Pyxicephalidae</taxon>
        <taxon>Pyxicephalinae</taxon>
        <taxon>Pyxicephalus</taxon>
    </lineage>
</organism>
<comment type="similarity">
    <text evidence="2">Belongs to the glutaredoxin family.</text>
</comment>
<dbReference type="InterPro" id="IPR036249">
    <property type="entry name" value="Thioredoxin-like_sf"/>
</dbReference>
<evidence type="ECO:0000256" key="6">
    <source>
        <dbReference type="ARBA" id="ARBA00022946"/>
    </source>
</evidence>
<keyword evidence="9" id="KW-0411">Iron-sulfur</keyword>
<dbReference type="FunFam" id="3.40.30.10:FF:000026">
    <property type="entry name" value="Glutaredoxin 2"/>
    <property type="match status" value="1"/>
</dbReference>
<accession>A0AAV2ZUV1</accession>
<evidence type="ECO:0000313" key="18">
    <source>
        <dbReference type="EMBL" id="DBA18204.1"/>
    </source>
</evidence>
<keyword evidence="19" id="KW-1185">Reference proteome</keyword>
<gene>
    <name evidence="18" type="ORF">GDO54_016481</name>
</gene>
<dbReference type="CDD" id="cd03419">
    <property type="entry name" value="GRX_GRXh_1_2_like"/>
    <property type="match status" value="1"/>
</dbReference>
<dbReference type="GO" id="GO:0046872">
    <property type="term" value="F:metal ion binding"/>
    <property type="evidence" value="ECO:0007669"/>
    <property type="project" value="UniProtKB-KW"/>
</dbReference>
<reference evidence="18" key="1">
    <citation type="thesis" date="2020" institute="ProQuest LLC" country="789 East Eisenhower Parkway, Ann Arbor, MI, USA">
        <title>Comparative Genomics and Chromosome Evolution.</title>
        <authorList>
            <person name="Mudd A.B."/>
        </authorList>
    </citation>
    <scope>NUCLEOTIDE SEQUENCE</scope>
    <source>
        <strain evidence="18">1538</strain>
        <tissue evidence="18">Blood</tissue>
    </source>
</reference>
<evidence type="ECO:0000256" key="15">
    <source>
        <dbReference type="ARBA" id="ARBA00038558"/>
    </source>
</evidence>
<keyword evidence="8" id="KW-0408">Iron</keyword>
<evidence type="ECO:0000256" key="9">
    <source>
        <dbReference type="ARBA" id="ARBA00023014"/>
    </source>
</evidence>
<keyword evidence="7" id="KW-0249">Electron transport</keyword>
<evidence type="ECO:0000256" key="10">
    <source>
        <dbReference type="ARBA" id="ARBA00023128"/>
    </source>
</evidence>
<evidence type="ECO:0000256" key="16">
    <source>
        <dbReference type="ARBA" id="ARBA00039819"/>
    </source>
</evidence>
<keyword evidence="4" id="KW-0001">2Fe-2S</keyword>
<keyword evidence="6" id="KW-0809">Transit peptide</keyword>
<dbReference type="AlphaFoldDB" id="A0AAV2ZUV1"/>
<keyword evidence="11" id="KW-1015">Disulfide bond</keyword>
<evidence type="ECO:0000256" key="4">
    <source>
        <dbReference type="ARBA" id="ARBA00022714"/>
    </source>
</evidence>
<comment type="caution">
    <text evidence="18">The sequence shown here is derived from an EMBL/GenBank/DDBJ whole genome shotgun (WGS) entry which is preliminary data.</text>
</comment>
<dbReference type="GO" id="GO:0051537">
    <property type="term" value="F:2 iron, 2 sulfur cluster binding"/>
    <property type="evidence" value="ECO:0007669"/>
    <property type="project" value="UniProtKB-KW"/>
</dbReference>
<evidence type="ECO:0000256" key="8">
    <source>
        <dbReference type="ARBA" id="ARBA00023004"/>
    </source>
</evidence>
<dbReference type="SUPFAM" id="SSF52833">
    <property type="entry name" value="Thioredoxin-like"/>
    <property type="match status" value="1"/>
</dbReference>
<evidence type="ECO:0000256" key="14">
    <source>
        <dbReference type="ARBA" id="ARBA00037470"/>
    </source>
</evidence>
<comment type="subunit">
    <text evidence="15">Monomer; active form. Homodimer; inactive form. The homodimer is probably linked by 1 2Fe-2S cluster.</text>
</comment>
<evidence type="ECO:0000259" key="17">
    <source>
        <dbReference type="Pfam" id="PF00462"/>
    </source>
</evidence>
<protein>
    <recommendedName>
        <fullName evidence="16">Glutaredoxin-2, mitochondrial</fullName>
    </recommendedName>
</protein>
<evidence type="ECO:0000256" key="5">
    <source>
        <dbReference type="ARBA" id="ARBA00022723"/>
    </source>
</evidence>
<evidence type="ECO:0000256" key="3">
    <source>
        <dbReference type="ARBA" id="ARBA00022448"/>
    </source>
</evidence>
<dbReference type="Gene3D" id="3.40.30.10">
    <property type="entry name" value="Glutaredoxin"/>
    <property type="match status" value="1"/>
</dbReference>
<keyword evidence="12" id="KW-0318">Glutathionylation</keyword>
<evidence type="ECO:0000256" key="1">
    <source>
        <dbReference type="ARBA" id="ARBA00004173"/>
    </source>
</evidence>
<evidence type="ECO:0000256" key="11">
    <source>
        <dbReference type="ARBA" id="ARBA00023157"/>
    </source>
</evidence>
<keyword evidence="3" id="KW-0813">Transport</keyword>
<dbReference type="PANTHER" id="PTHR46679:SF1">
    <property type="entry name" value="GLUTAREDOXIN-2, MITOCHONDRIAL"/>
    <property type="match status" value="1"/>
</dbReference>
<proteinExistence type="inferred from homology"/>